<feature type="transmembrane region" description="Helical" evidence="2">
    <location>
        <begin position="24"/>
        <end position="47"/>
    </location>
</feature>
<feature type="transmembrane region" description="Helical" evidence="2">
    <location>
        <begin position="67"/>
        <end position="91"/>
    </location>
</feature>
<protein>
    <recommendedName>
        <fullName evidence="5">DUF4386 family protein</fullName>
    </recommendedName>
</protein>
<feature type="compositionally biased region" description="Low complexity" evidence="1">
    <location>
        <begin position="1"/>
        <end position="18"/>
    </location>
</feature>
<feature type="region of interest" description="Disordered" evidence="1">
    <location>
        <begin position="1"/>
        <end position="20"/>
    </location>
</feature>
<keyword evidence="2" id="KW-1133">Transmembrane helix</keyword>
<accession>A0ABU8M0Y7</accession>
<comment type="caution">
    <text evidence="3">The sequence shown here is derived from an EMBL/GenBank/DDBJ whole genome shotgun (WGS) entry which is preliminary data.</text>
</comment>
<evidence type="ECO:0000313" key="4">
    <source>
        <dbReference type="Proteomes" id="UP001369736"/>
    </source>
</evidence>
<evidence type="ECO:0000256" key="2">
    <source>
        <dbReference type="SAM" id="Phobius"/>
    </source>
</evidence>
<proteinExistence type="predicted"/>
<gene>
    <name evidence="3" type="ORF">WCD58_04940</name>
</gene>
<evidence type="ECO:0000256" key="1">
    <source>
        <dbReference type="SAM" id="MobiDB-lite"/>
    </source>
</evidence>
<dbReference type="Proteomes" id="UP001369736">
    <property type="component" value="Unassembled WGS sequence"/>
</dbReference>
<dbReference type="RefSeq" id="WP_337700080.1">
    <property type="nucleotide sequence ID" value="NZ_JBBEGM010000001.1"/>
</dbReference>
<feature type="transmembrane region" description="Helical" evidence="2">
    <location>
        <begin position="201"/>
        <end position="222"/>
    </location>
</feature>
<keyword evidence="2" id="KW-0812">Transmembrane</keyword>
<organism evidence="3 4">
    <name type="scientific">Actinomycetospora flava</name>
    <dbReference type="NCBI Taxonomy" id="3129232"/>
    <lineage>
        <taxon>Bacteria</taxon>
        <taxon>Bacillati</taxon>
        <taxon>Actinomycetota</taxon>
        <taxon>Actinomycetes</taxon>
        <taxon>Pseudonocardiales</taxon>
        <taxon>Pseudonocardiaceae</taxon>
        <taxon>Actinomycetospora</taxon>
    </lineage>
</organism>
<keyword evidence="4" id="KW-1185">Reference proteome</keyword>
<feature type="transmembrane region" description="Helical" evidence="2">
    <location>
        <begin position="150"/>
        <end position="169"/>
    </location>
</feature>
<dbReference type="EMBL" id="JBBEGM010000001">
    <property type="protein sequence ID" value="MEJ2860488.1"/>
    <property type="molecule type" value="Genomic_DNA"/>
</dbReference>
<name>A0ABU8M0Y7_9PSEU</name>
<sequence>MTTTHRPTTPTIDPTGTDDPVRRLLPTLGGVATLAGTALFLIGAAIAPTMGDGPAAIAESMARHPTAGVSALVLHYGNLVLAAGMLALPLLVRGRRGAVTAVVGALLAALSFGNTSGMLSTDFWQIGLGGRFSPEEVTGLTDTVLGQAWMVPWTATAMLLPLALVLLFVGLARAGVVGWWTVPAAVIGSVLPMAVPPSIPGAFAIGALPAFAAIALAGWRLVGRARV</sequence>
<evidence type="ECO:0000313" key="3">
    <source>
        <dbReference type="EMBL" id="MEJ2860488.1"/>
    </source>
</evidence>
<feature type="transmembrane region" description="Helical" evidence="2">
    <location>
        <begin position="98"/>
        <end position="119"/>
    </location>
</feature>
<evidence type="ECO:0008006" key="5">
    <source>
        <dbReference type="Google" id="ProtNLM"/>
    </source>
</evidence>
<keyword evidence="2" id="KW-0472">Membrane</keyword>
<feature type="transmembrane region" description="Helical" evidence="2">
    <location>
        <begin position="176"/>
        <end position="195"/>
    </location>
</feature>
<reference evidence="3 4" key="1">
    <citation type="submission" date="2024-03" db="EMBL/GenBank/DDBJ databases">
        <title>Actinomycetospora sp. OC33-EN07, a novel actinomycete isolated from wild orchid (Aerides multiflora).</title>
        <authorList>
            <person name="Suriyachadkun C."/>
        </authorList>
    </citation>
    <scope>NUCLEOTIDE SEQUENCE [LARGE SCALE GENOMIC DNA]</scope>
    <source>
        <strain evidence="3 4">OC33-EN07</strain>
    </source>
</reference>